<organism evidence="6 7">
    <name type="scientific">Asanoa ferruginea</name>
    <dbReference type="NCBI Taxonomy" id="53367"/>
    <lineage>
        <taxon>Bacteria</taxon>
        <taxon>Bacillati</taxon>
        <taxon>Actinomycetota</taxon>
        <taxon>Actinomycetes</taxon>
        <taxon>Micromonosporales</taxon>
        <taxon>Micromonosporaceae</taxon>
        <taxon>Asanoa</taxon>
    </lineage>
</organism>
<dbReference type="PANTHER" id="PTHR21327:SF18">
    <property type="entry name" value="3,4-DIHYDROXY-2-BUTANONE 4-PHOSPHATE SYNTHASE"/>
    <property type="match status" value="1"/>
</dbReference>
<dbReference type="InterPro" id="IPR017945">
    <property type="entry name" value="DHBP_synth_RibB-like_a/b_dom"/>
</dbReference>
<dbReference type="RefSeq" id="WP_170215926.1">
    <property type="nucleotide sequence ID" value="NZ_BONB01000083.1"/>
</dbReference>
<evidence type="ECO:0000256" key="5">
    <source>
        <dbReference type="ARBA" id="ARBA00022723"/>
    </source>
</evidence>
<comment type="function">
    <text evidence="1">Catalyzes the conversion of D-ribulose 5-phosphate to formate and 3,4-dihydroxy-2-butanone 4-phosphate.</text>
</comment>
<name>A0A3D9ZNA9_9ACTN</name>
<dbReference type="EMBL" id="QUMQ01000001">
    <property type="protein sequence ID" value="REF98349.1"/>
    <property type="molecule type" value="Genomic_DNA"/>
</dbReference>
<evidence type="ECO:0000313" key="6">
    <source>
        <dbReference type="EMBL" id="REF98349.1"/>
    </source>
</evidence>
<dbReference type="GO" id="GO:0005829">
    <property type="term" value="C:cytosol"/>
    <property type="evidence" value="ECO:0007669"/>
    <property type="project" value="TreeGrafter"/>
</dbReference>
<dbReference type="InterPro" id="IPR000422">
    <property type="entry name" value="DHBP_synthase_RibB"/>
</dbReference>
<proteinExistence type="predicted"/>
<reference evidence="6 7" key="1">
    <citation type="submission" date="2018-08" db="EMBL/GenBank/DDBJ databases">
        <title>Sequencing the genomes of 1000 actinobacteria strains.</title>
        <authorList>
            <person name="Klenk H.-P."/>
        </authorList>
    </citation>
    <scope>NUCLEOTIDE SEQUENCE [LARGE SCALE GENOMIC DNA]</scope>
    <source>
        <strain evidence="6 7">DSM 44099</strain>
    </source>
</reference>
<dbReference type="AlphaFoldDB" id="A0A3D9ZNA9"/>
<evidence type="ECO:0000256" key="4">
    <source>
        <dbReference type="ARBA" id="ARBA00022619"/>
    </source>
</evidence>
<dbReference type="SUPFAM" id="SSF55821">
    <property type="entry name" value="YrdC/RibB"/>
    <property type="match status" value="1"/>
</dbReference>
<evidence type="ECO:0000256" key="1">
    <source>
        <dbReference type="ARBA" id="ARBA00002284"/>
    </source>
</evidence>
<dbReference type="PANTHER" id="PTHR21327">
    <property type="entry name" value="GTP CYCLOHYDROLASE II-RELATED"/>
    <property type="match status" value="1"/>
</dbReference>
<sequence length="318" mass="33650">MNRAIAEAVDRLRAGCHVVLTDRVSDLGIAGYAGRAITPESVNFLVTRCRGIVYAGAPRPQLEHLGIGRQHGAGVLQKGILVAVDARGSVTTGVSAADRAQTIRTILDPRTTREHLRTPGHVLPNAIDDTGDIGRYWLSEALQHLVEIAGLGQGVALAGVLAEDGAMATATQLEEFARETGTICLDIADVLRAQRRARGWAAEPWTGHRIVRLAHHRLDLVVTARDAHRVHDEFEVSVLPYCPAGHTLRIAGPCRDALDAAIDEFDGRGRGAVVLVSAAGAPPAACGEHPTTVSPHLACLVAADLAAAQPIHPRKVVA</sequence>
<evidence type="ECO:0000313" key="7">
    <source>
        <dbReference type="Proteomes" id="UP000256913"/>
    </source>
</evidence>
<accession>A0A3D9ZNA9</accession>
<keyword evidence="7" id="KW-1185">Reference proteome</keyword>
<evidence type="ECO:0000256" key="2">
    <source>
        <dbReference type="ARBA" id="ARBA00004904"/>
    </source>
</evidence>
<dbReference type="Gene3D" id="3.90.870.10">
    <property type="entry name" value="DHBP synthase"/>
    <property type="match status" value="1"/>
</dbReference>
<keyword evidence="4" id="KW-0686">Riboflavin biosynthesis</keyword>
<dbReference type="UniPathway" id="UPA00275">
    <property type="reaction ID" value="UER00399"/>
</dbReference>
<dbReference type="EC" id="4.1.99.12" evidence="3"/>
<evidence type="ECO:0000256" key="3">
    <source>
        <dbReference type="ARBA" id="ARBA00012153"/>
    </source>
</evidence>
<dbReference type="Pfam" id="PF00926">
    <property type="entry name" value="DHBP_synthase"/>
    <property type="match status" value="1"/>
</dbReference>
<dbReference type="GO" id="GO:0046872">
    <property type="term" value="F:metal ion binding"/>
    <property type="evidence" value="ECO:0007669"/>
    <property type="project" value="UniProtKB-KW"/>
</dbReference>
<keyword evidence="5" id="KW-0479">Metal-binding</keyword>
<dbReference type="Proteomes" id="UP000256913">
    <property type="component" value="Unassembled WGS sequence"/>
</dbReference>
<dbReference type="GO" id="GO:0009231">
    <property type="term" value="P:riboflavin biosynthetic process"/>
    <property type="evidence" value="ECO:0007669"/>
    <property type="project" value="UniProtKB-UniPathway"/>
</dbReference>
<protein>
    <recommendedName>
        <fullName evidence="3">3,4-dihydroxy-2-butanone-4-phosphate synthase</fullName>
        <ecNumber evidence="3">4.1.99.12</ecNumber>
    </recommendedName>
</protein>
<comment type="pathway">
    <text evidence="2">Cofactor biosynthesis; riboflavin biosynthesis; 2-hydroxy-3-oxobutyl phosphate from D-ribulose 5-phosphate: step 1/1.</text>
</comment>
<comment type="caution">
    <text evidence="6">The sequence shown here is derived from an EMBL/GenBank/DDBJ whole genome shotgun (WGS) entry which is preliminary data.</text>
</comment>
<gene>
    <name evidence="6" type="ORF">DFJ67_4366</name>
</gene>
<dbReference type="GO" id="GO:0008686">
    <property type="term" value="F:3,4-dihydroxy-2-butanone-4-phosphate synthase activity"/>
    <property type="evidence" value="ECO:0007669"/>
    <property type="project" value="UniProtKB-EC"/>
</dbReference>